<reference evidence="9 10" key="1">
    <citation type="journal article" date="2020" name="Nature">
        <title>Bacterial chemolithoautotrophy via manganese oxidation.</title>
        <authorList>
            <person name="Yu H."/>
            <person name="Leadbetter J.R."/>
        </authorList>
    </citation>
    <scope>NUCLEOTIDE SEQUENCE [LARGE SCALE GENOMIC DNA]</scope>
    <source>
        <strain evidence="9 10">Mn-1</strain>
    </source>
</reference>
<dbReference type="PANTHER" id="PTHR11709:SF394">
    <property type="entry name" value="FI03373P-RELATED"/>
    <property type="match status" value="1"/>
</dbReference>
<dbReference type="CDD" id="cd13896">
    <property type="entry name" value="CuRO_3_CopA"/>
    <property type="match status" value="1"/>
</dbReference>
<dbReference type="GO" id="GO:0005507">
    <property type="term" value="F:copper ion binding"/>
    <property type="evidence" value="ECO:0007669"/>
    <property type="project" value="InterPro"/>
</dbReference>
<evidence type="ECO:0000256" key="2">
    <source>
        <dbReference type="ARBA" id="ARBA00023002"/>
    </source>
</evidence>
<name>A0A7X6DSL9_9BACT</name>
<gene>
    <name evidence="9" type="ORF">MNODULE_18070</name>
</gene>
<keyword evidence="1" id="KW-0479">Metal-binding</keyword>
<feature type="domain" description="Plastocyanin-like" evidence="8">
    <location>
        <begin position="37"/>
        <end position="146"/>
    </location>
</feature>
<feature type="domain" description="Plastocyanin-like" evidence="7">
    <location>
        <begin position="461"/>
        <end position="580"/>
    </location>
</feature>
<proteinExistence type="predicted"/>
<accession>A0A7X6DSL9</accession>
<dbReference type="InterPro" id="IPR045087">
    <property type="entry name" value="Cu-oxidase_fam"/>
</dbReference>
<evidence type="ECO:0000259" key="6">
    <source>
        <dbReference type="Pfam" id="PF00394"/>
    </source>
</evidence>
<dbReference type="InterPro" id="IPR034284">
    <property type="entry name" value="CuRO_1_CopA"/>
</dbReference>
<dbReference type="Gene3D" id="2.60.40.420">
    <property type="entry name" value="Cupredoxins - blue copper proteins"/>
    <property type="match status" value="3"/>
</dbReference>
<keyword evidence="5" id="KW-0732">Signal</keyword>
<dbReference type="GO" id="GO:0042597">
    <property type="term" value="C:periplasmic space"/>
    <property type="evidence" value="ECO:0007669"/>
    <property type="project" value="InterPro"/>
</dbReference>
<dbReference type="Pfam" id="PF07731">
    <property type="entry name" value="Cu-oxidase_2"/>
    <property type="match status" value="1"/>
</dbReference>
<evidence type="ECO:0000256" key="4">
    <source>
        <dbReference type="SAM" id="MobiDB-lite"/>
    </source>
</evidence>
<organism evidence="9 10">
    <name type="scientific">Candidatus Manganitrophus noduliformans</name>
    <dbReference type="NCBI Taxonomy" id="2606439"/>
    <lineage>
        <taxon>Bacteria</taxon>
        <taxon>Pseudomonadati</taxon>
        <taxon>Nitrospirota</taxon>
        <taxon>Nitrospiria</taxon>
        <taxon>Candidatus Troglogloeales</taxon>
        <taxon>Candidatus Manganitrophaceae</taxon>
        <taxon>Candidatus Manganitrophus</taxon>
    </lineage>
</organism>
<dbReference type="InterPro" id="IPR034282">
    <property type="entry name" value="CuRO_2_CopA"/>
</dbReference>
<dbReference type="InterPro" id="IPR011706">
    <property type="entry name" value="Cu-oxidase_C"/>
</dbReference>
<dbReference type="InterPro" id="IPR034279">
    <property type="entry name" value="CuRO_3_CopA"/>
</dbReference>
<protein>
    <submittedName>
        <fullName evidence="9">Copper resistance system multicopper oxidase</fullName>
    </submittedName>
</protein>
<dbReference type="AlphaFoldDB" id="A0A7X6DSL9"/>
<feature type="domain" description="Plastocyanin-like" evidence="6">
    <location>
        <begin position="156"/>
        <end position="321"/>
    </location>
</feature>
<keyword evidence="2" id="KW-0560">Oxidoreductase</keyword>
<evidence type="ECO:0000256" key="5">
    <source>
        <dbReference type="SAM" id="SignalP"/>
    </source>
</evidence>
<keyword evidence="10" id="KW-1185">Reference proteome</keyword>
<feature type="chain" id="PRO_5031329229" evidence="5">
    <location>
        <begin position="29"/>
        <end position="587"/>
    </location>
</feature>
<dbReference type="PROSITE" id="PS00080">
    <property type="entry name" value="MULTICOPPER_OXIDASE2"/>
    <property type="match status" value="1"/>
</dbReference>
<dbReference type="InterPro" id="IPR011707">
    <property type="entry name" value="Cu-oxidase-like_N"/>
</dbReference>
<evidence type="ECO:0000259" key="7">
    <source>
        <dbReference type="Pfam" id="PF07731"/>
    </source>
</evidence>
<dbReference type="Proteomes" id="UP000534783">
    <property type="component" value="Unassembled WGS sequence"/>
</dbReference>
<feature type="region of interest" description="Disordered" evidence="4">
    <location>
        <begin position="327"/>
        <end position="347"/>
    </location>
</feature>
<dbReference type="InterPro" id="IPR001117">
    <property type="entry name" value="Cu-oxidase_2nd"/>
</dbReference>
<dbReference type="GO" id="GO:0016491">
    <property type="term" value="F:oxidoreductase activity"/>
    <property type="evidence" value="ECO:0007669"/>
    <property type="project" value="UniProtKB-KW"/>
</dbReference>
<evidence type="ECO:0000256" key="3">
    <source>
        <dbReference type="ARBA" id="ARBA00023008"/>
    </source>
</evidence>
<dbReference type="SUPFAM" id="SSF49503">
    <property type="entry name" value="Cupredoxins"/>
    <property type="match status" value="3"/>
</dbReference>
<dbReference type="NCBIfam" id="TIGR01480">
    <property type="entry name" value="copper_res_A"/>
    <property type="match status" value="1"/>
</dbReference>
<dbReference type="InterPro" id="IPR006376">
    <property type="entry name" value="Cu-R_CopA"/>
</dbReference>
<dbReference type="Pfam" id="PF00394">
    <property type="entry name" value="Cu-oxidase"/>
    <property type="match status" value="1"/>
</dbReference>
<sequence>MRKKKGAPIKRGLLAFIALLFASATALAGEYRLVIDETPVNITGRERTAMTINGAVPGPALRWREGEEVTLQVTNRLREPTSIHWHGVIVPNTMDGVPGISFENIAPGETFTYRFTVKQSGTYWYHSHSGLQEQSGIYSPLIIDPAKPEPFQYDREYVVMLSDWTDENPEWVLAKLKKQSGYYNFHKRTFFDFFRDARRNGWGATLSDRLAWGRMRMDPTDIADVTGYTYTFLINGQPSKANWTALFKPGERVRLRFINAASMTYFDLRIPGLKMEVVQADGQNIQPVTVDEFRIAVSETYDVIVTPQEDRAYTLFAEAMDRSGYARGTLAPRPGMSAPLPETRPRPIRTMADMGMSEGAHEMKPGGKAPAAEDPMPGMEHDAMGHGDSISDGLENGAATRMSSEEPPVMHGPDTHGRGNSMVAMAPRSRLREPGAGLENTGTRALTYADLRALEPGYDRRPPEREIELHLTGNMDRYIWGFNGKKHSEADPIRLRHGERLRVIFVNDTMMEHPIHLHGMWMELDNGNGEYNPRKFTINVKPGERLSFIMTADAPGAWPFHCHLAYHMASGMMLDVMVSDDGEKAHP</sequence>
<keyword evidence="3" id="KW-0186">Copper</keyword>
<comment type="caution">
    <text evidence="9">The sequence shown here is derived from an EMBL/GenBank/DDBJ whole genome shotgun (WGS) entry which is preliminary data.</text>
</comment>
<dbReference type="EMBL" id="VTOW01000003">
    <property type="protein sequence ID" value="NKE72661.1"/>
    <property type="molecule type" value="Genomic_DNA"/>
</dbReference>
<feature type="signal peptide" evidence="5">
    <location>
        <begin position="1"/>
        <end position="28"/>
    </location>
</feature>
<dbReference type="RefSeq" id="WP_168062526.1">
    <property type="nucleotide sequence ID" value="NZ_VTOW01000003.1"/>
</dbReference>
<evidence type="ECO:0000259" key="8">
    <source>
        <dbReference type="Pfam" id="PF07732"/>
    </source>
</evidence>
<dbReference type="CDD" id="cd13874">
    <property type="entry name" value="CuRO_2_CopA"/>
    <property type="match status" value="1"/>
</dbReference>
<dbReference type="CDD" id="cd13848">
    <property type="entry name" value="CuRO_1_CopA"/>
    <property type="match status" value="1"/>
</dbReference>
<dbReference type="PROSITE" id="PS00079">
    <property type="entry name" value="MULTICOPPER_OXIDASE1"/>
    <property type="match status" value="1"/>
</dbReference>
<evidence type="ECO:0000313" key="9">
    <source>
        <dbReference type="EMBL" id="NKE72661.1"/>
    </source>
</evidence>
<evidence type="ECO:0000313" key="10">
    <source>
        <dbReference type="Proteomes" id="UP000534783"/>
    </source>
</evidence>
<dbReference type="InterPro" id="IPR002355">
    <property type="entry name" value="Cu_oxidase_Cu_BS"/>
</dbReference>
<dbReference type="PANTHER" id="PTHR11709">
    <property type="entry name" value="MULTI-COPPER OXIDASE"/>
    <property type="match status" value="1"/>
</dbReference>
<evidence type="ECO:0000256" key="1">
    <source>
        <dbReference type="ARBA" id="ARBA00022723"/>
    </source>
</evidence>
<dbReference type="Pfam" id="PF07732">
    <property type="entry name" value="Cu-oxidase_3"/>
    <property type="match status" value="1"/>
</dbReference>
<dbReference type="InterPro" id="IPR033138">
    <property type="entry name" value="Cu_oxidase_CS"/>
</dbReference>
<dbReference type="InterPro" id="IPR008972">
    <property type="entry name" value="Cupredoxin"/>
</dbReference>